<keyword evidence="1" id="KW-0812">Transmembrane</keyword>
<keyword evidence="1" id="KW-0472">Membrane</keyword>
<organism evidence="2 3">
    <name type="scientific">Helianthus annuus</name>
    <name type="common">Common sunflower</name>
    <dbReference type="NCBI Taxonomy" id="4232"/>
    <lineage>
        <taxon>Eukaryota</taxon>
        <taxon>Viridiplantae</taxon>
        <taxon>Streptophyta</taxon>
        <taxon>Embryophyta</taxon>
        <taxon>Tracheophyta</taxon>
        <taxon>Spermatophyta</taxon>
        <taxon>Magnoliopsida</taxon>
        <taxon>eudicotyledons</taxon>
        <taxon>Gunneridae</taxon>
        <taxon>Pentapetalae</taxon>
        <taxon>asterids</taxon>
        <taxon>campanulids</taxon>
        <taxon>Asterales</taxon>
        <taxon>Asteraceae</taxon>
        <taxon>Asteroideae</taxon>
        <taxon>Heliantheae alliance</taxon>
        <taxon>Heliantheae</taxon>
        <taxon>Helianthus</taxon>
    </lineage>
</organism>
<dbReference type="AlphaFoldDB" id="A0A9K3H2N9"/>
<keyword evidence="1" id="KW-1133">Transmembrane helix</keyword>
<reference evidence="2" key="2">
    <citation type="submission" date="2020-06" db="EMBL/GenBank/DDBJ databases">
        <title>Helianthus annuus Genome sequencing and assembly Release 2.</title>
        <authorList>
            <person name="Gouzy J."/>
            <person name="Langlade N."/>
            <person name="Munos S."/>
        </authorList>
    </citation>
    <scope>NUCLEOTIDE SEQUENCE</scope>
    <source>
        <tissue evidence="2">Leaves</tissue>
    </source>
</reference>
<reference evidence="2" key="1">
    <citation type="journal article" date="2017" name="Nature">
        <title>The sunflower genome provides insights into oil metabolism, flowering and Asterid evolution.</title>
        <authorList>
            <person name="Badouin H."/>
            <person name="Gouzy J."/>
            <person name="Grassa C.J."/>
            <person name="Murat F."/>
            <person name="Staton S.E."/>
            <person name="Cottret L."/>
            <person name="Lelandais-Briere C."/>
            <person name="Owens G.L."/>
            <person name="Carrere S."/>
            <person name="Mayjonade B."/>
            <person name="Legrand L."/>
            <person name="Gill N."/>
            <person name="Kane N.C."/>
            <person name="Bowers J.E."/>
            <person name="Hubner S."/>
            <person name="Bellec A."/>
            <person name="Berard A."/>
            <person name="Berges H."/>
            <person name="Blanchet N."/>
            <person name="Boniface M.C."/>
            <person name="Brunel D."/>
            <person name="Catrice O."/>
            <person name="Chaidir N."/>
            <person name="Claudel C."/>
            <person name="Donnadieu C."/>
            <person name="Faraut T."/>
            <person name="Fievet G."/>
            <person name="Helmstetter N."/>
            <person name="King M."/>
            <person name="Knapp S.J."/>
            <person name="Lai Z."/>
            <person name="Le Paslier M.C."/>
            <person name="Lippi Y."/>
            <person name="Lorenzon L."/>
            <person name="Mandel J.R."/>
            <person name="Marage G."/>
            <person name="Marchand G."/>
            <person name="Marquand E."/>
            <person name="Bret-Mestries E."/>
            <person name="Morien E."/>
            <person name="Nambeesan S."/>
            <person name="Nguyen T."/>
            <person name="Pegot-Espagnet P."/>
            <person name="Pouilly N."/>
            <person name="Raftis F."/>
            <person name="Sallet E."/>
            <person name="Schiex T."/>
            <person name="Thomas J."/>
            <person name="Vandecasteele C."/>
            <person name="Vares D."/>
            <person name="Vear F."/>
            <person name="Vautrin S."/>
            <person name="Crespi M."/>
            <person name="Mangin B."/>
            <person name="Burke J.M."/>
            <person name="Salse J."/>
            <person name="Munos S."/>
            <person name="Vincourt P."/>
            <person name="Rieseberg L.H."/>
            <person name="Langlade N.B."/>
        </authorList>
    </citation>
    <scope>NUCLEOTIDE SEQUENCE</scope>
    <source>
        <tissue evidence="2">Leaves</tissue>
    </source>
</reference>
<dbReference type="Gramene" id="mRNA:HanXRQr2_Chr15g0685811">
    <property type="protein sequence ID" value="CDS:HanXRQr2_Chr15g0685811.1"/>
    <property type="gene ID" value="HanXRQr2_Chr15g0685811"/>
</dbReference>
<keyword evidence="3" id="KW-1185">Reference proteome</keyword>
<evidence type="ECO:0000313" key="3">
    <source>
        <dbReference type="Proteomes" id="UP000215914"/>
    </source>
</evidence>
<comment type="caution">
    <text evidence="2">The sequence shown here is derived from an EMBL/GenBank/DDBJ whole genome shotgun (WGS) entry which is preliminary data.</text>
</comment>
<dbReference type="EMBL" id="MNCJ02000330">
    <property type="protein sequence ID" value="KAF5763903.1"/>
    <property type="molecule type" value="Genomic_DNA"/>
</dbReference>
<name>A0A9K3H2N9_HELAN</name>
<protein>
    <submittedName>
        <fullName evidence="2">Uncharacterized protein</fullName>
    </submittedName>
</protein>
<accession>A0A9K3H2N9</accession>
<feature type="transmembrane region" description="Helical" evidence="1">
    <location>
        <begin position="6"/>
        <end position="24"/>
    </location>
</feature>
<dbReference type="Proteomes" id="UP000215914">
    <property type="component" value="Unassembled WGS sequence"/>
</dbReference>
<evidence type="ECO:0000313" key="2">
    <source>
        <dbReference type="EMBL" id="KAF5763903.1"/>
    </source>
</evidence>
<evidence type="ECO:0000256" key="1">
    <source>
        <dbReference type="SAM" id="Phobius"/>
    </source>
</evidence>
<sequence>MTQDRCVWLPVIFLCLCLWILWWWRKKRKRCWIHGVGGDQRHHKPCNEGQIVRPKYCSARFGYRVSKVWSF</sequence>
<gene>
    <name evidence="2" type="ORF">HanXRQr2_Chr15g0685811</name>
</gene>
<proteinExistence type="predicted"/>